<protein>
    <submittedName>
        <fullName evidence="1">Uncharacterized protein</fullName>
    </submittedName>
</protein>
<dbReference type="Proteomes" id="UP001152622">
    <property type="component" value="Chromosome 1"/>
</dbReference>
<sequence length="93" mass="10477">MGGLGRWGDDSASQRREEVLQCPQLLVWTHGARRRDLTRRARGRVSGAVSCCEASPRRRQFAADPPACCEAKERKRITVRGPARRRKGSTFLL</sequence>
<proteinExistence type="predicted"/>
<keyword evidence="2" id="KW-1185">Reference proteome</keyword>
<name>A0A9Q1GG30_SYNKA</name>
<evidence type="ECO:0000313" key="2">
    <source>
        <dbReference type="Proteomes" id="UP001152622"/>
    </source>
</evidence>
<evidence type="ECO:0000313" key="1">
    <source>
        <dbReference type="EMBL" id="KAJ8382898.1"/>
    </source>
</evidence>
<gene>
    <name evidence="1" type="ORF">SKAU_G00036760</name>
</gene>
<dbReference type="EMBL" id="JAINUF010000001">
    <property type="protein sequence ID" value="KAJ8382898.1"/>
    <property type="molecule type" value="Genomic_DNA"/>
</dbReference>
<accession>A0A9Q1GG30</accession>
<dbReference type="AlphaFoldDB" id="A0A9Q1GG30"/>
<reference evidence="1" key="1">
    <citation type="journal article" date="2023" name="Science">
        <title>Genome structures resolve the early diversification of teleost fishes.</title>
        <authorList>
            <person name="Parey E."/>
            <person name="Louis A."/>
            <person name="Montfort J."/>
            <person name="Bouchez O."/>
            <person name="Roques C."/>
            <person name="Iampietro C."/>
            <person name="Lluch J."/>
            <person name="Castinel A."/>
            <person name="Donnadieu C."/>
            <person name="Desvignes T."/>
            <person name="Floi Bucao C."/>
            <person name="Jouanno E."/>
            <person name="Wen M."/>
            <person name="Mejri S."/>
            <person name="Dirks R."/>
            <person name="Jansen H."/>
            <person name="Henkel C."/>
            <person name="Chen W.J."/>
            <person name="Zahm M."/>
            <person name="Cabau C."/>
            <person name="Klopp C."/>
            <person name="Thompson A.W."/>
            <person name="Robinson-Rechavi M."/>
            <person name="Braasch I."/>
            <person name="Lecointre G."/>
            <person name="Bobe J."/>
            <person name="Postlethwait J.H."/>
            <person name="Berthelot C."/>
            <person name="Roest Crollius H."/>
            <person name="Guiguen Y."/>
        </authorList>
    </citation>
    <scope>NUCLEOTIDE SEQUENCE</scope>
    <source>
        <strain evidence="1">WJC10195</strain>
    </source>
</reference>
<comment type="caution">
    <text evidence="1">The sequence shown here is derived from an EMBL/GenBank/DDBJ whole genome shotgun (WGS) entry which is preliminary data.</text>
</comment>
<organism evidence="1 2">
    <name type="scientific">Synaphobranchus kaupii</name>
    <name type="common">Kaup's arrowtooth eel</name>
    <dbReference type="NCBI Taxonomy" id="118154"/>
    <lineage>
        <taxon>Eukaryota</taxon>
        <taxon>Metazoa</taxon>
        <taxon>Chordata</taxon>
        <taxon>Craniata</taxon>
        <taxon>Vertebrata</taxon>
        <taxon>Euteleostomi</taxon>
        <taxon>Actinopterygii</taxon>
        <taxon>Neopterygii</taxon>
        <taxon>Teleostei</taxon>
        <taxon>Anguilliformes</taxon>
        <taxon>Synaphobranchidae</taxon>
        <taxon>Synaphobranchus</taxon>
    </lineage>
</organism>